<comment type="similarity">
    <text evidence="1">Belongs to the bacterial solute-binding protein 9 family.</text>
</comment>
<gene>
    <name evidence="5" type="ORF">ATJ93_1392</name>
</gene>
<evidence type="ECO:0000256" key="1">
    <source>
        <dbReference type="ARBA" id="ARBA00011028"/>
    </source>
</evidence>
<dbReference type="OrthoDB" id="50488at2157"/>
<keyword evidence="6" id="KW-1185">Reference proteome</keyword>
<evidence type="ECO:0000313" key="6">
    <source>
        <dbReference type="Proteomes" id="UP000283805"/>
    </source>
</evidence>
<dbReference type="GO" id="GO:0046872">
    <property type="term" value="F:metal ion binding"/>
    <property type="evidence" value="ECO:0007669"/>
    <property type="project" value="InterPro"/>
</dbReference>
<dbReference type="EMBL" id="RAPO01000001">
    <property type="protein sequence ID" value="RKD98385.1"/>
    <property type="molecule type" value="Genomic_DNA"/>
</dbReference>
<sequence>MPRYTRRQLVATGASAATIGAFAGCVSDESGNGGSNDAGDGSAPTAQASFFVFGDFAAAVAGDTAQAETLVPIGQHGHGWEPGPQIQGTVLESDLFISVVDGFQPWADDLVTSLREDDADVHIVAAGAEVDLLESEGGHDHEHGDGDAHDLEGHDDHAHEHDGDGDGHDHDDHEHDESEDGDHDHEHDHGTADPHFWLDPVRAKRAVDAIEDGFATVDGDNADAYAANADEFRSRLDELDEAFRSTLENAARDVVLVAGHDPFAYLGNRYGFEIETLTGLTPDEQPTPADIERAQTIIDEHDLEYVCADPLEPQDAAEQLIAETDASEVLPLTPIAGQTREWADEGWGYVEIMEEINLATLERALDA</sequence>
<name>A0A3R7KP43_9EURY</name>
<dbReference type="Proteomes" id="UP000283805">
    <property type="component" value="Unassembled WGS sequence"/>
</dbReference>
<dbReference type="PROSITE" id="PS51257">
    <property type="entry name" value="PROKAR_LIPOPROTEIN"/>
    <property type="match status" value="1"/>
</dbReference>
<dbReference type="PANTHER" id="PTHR42953:SF3">
    <property type="entry name" value="HIGH-AFFINITY ZINC UPTAKE SYSTEM PROTEIN ZNUA"/>
    <property type="match status" value="1"/>
</dbReference>
<proteinExistence type="inferred from homology"/>
<dbReference type="GO" id="GO:0030001">
    <property type="term" value="P:metal ion transport"/>
    <property type="evidence" value="ECO:0007669"/>
    <property type="project" value="InterPro"/>
</dbReference>
<dbReference type="RefSeq" id="WP_120243815.1">
    <property type="nucleotide sequence ID" value="NZ_RAPO01000001.1"/>
</dbReference>
<feature type="region of interest" description="Disordered" evidence="4">
    <location>
        <begin position="136"/>
        <end position="196"/>
    </location>
</feature>
<feature type="compositionally biased region" description="Basic and acidic residues" evidence="4">
    <location>
        <begin position="136"/>
        <end position="192"/>
    </location>
</feature>
<protein>
    <submittedName>
        <fullName evidence="5">Zinc transport system substrate-binding protein</fullName>
    </submittedName>
</protein>
<evidence type="ECO:0000256" key="4">
    <source>
        <dbReference type="SAM" id="MobiDB-lite"/>
    </source>
</evidence>
<dbReference type="InterPro" id="IPR006127">
    <property type="entry name" value="ZnuA-like"/>
</dbReference>
<evidence type="ECO:0000256" key="2">
    <source>
        <dbReference type="ARBA" id="ARBA00022448"/>
    </source>
</evidence>
<keyword evidence="2" id="KW-0813">Transport</keyword>
<reference evidence="5 6" key="1">
    <citation type="submission" date="2018-09" db="EMBL/GenBank/DDBJ databases">
        <title>Genomic Encyclopedia of Archaeal and Bacterial Type Strains, Phase II (KMG-II): from individual species to whole genera.</title>
        <authorList>
            <person name="Goeker M."/>
        </authorList>
    </citation>
    <scope>NUCLEOTIDE SEQUENCE [LARGE SCALE GENOMIC DNA]</scope>
    <source>
        <strain evidence="5 6">DSM 13151</strain>
    </source>
</reference>
<organism evidence="5 6">
    <name type="scientific">Halopiger aswanensis</name>
    <dbReference type="NCBI Taxonomy" id="148449"/>
    <lineage>
        <taxon>Archaea</taxon>
        <taxon>Methanobacteriati</taxon>
        <taxon>Methanobacteriota</taxon>
        <taxon>Stenosarchaea group</taxon>
        <taxon>Halobacteria</taxon>
        <taxon>Halobacteriales</taxon>
        <taxon>Natrialbaceae</taxon>
        <taxon>Halopiger</taxon>
    </lineage>
</organism>
<dbReference type="Gene3D" id="3.40.50.1980">
    <property type="entry name" value="Nitrogenase molybdenum iron protein domain"/>
    <property type="match status" value="3"/>
</dbReference>
<evidence type="ECO:0000313" key="5">
    <source>
        <dbReference type="EMBL" id="RKD98385.1"/>
    </source>
</evidence>
<comment type="caution">
    <text evidence="5">The sequence shown here is derived from an EMBL/GenBank/DDBJ whole genome shotgun (WGS) entry which is preliminary data.</text>
</comment>
<dbReference type="InterPro" id="IPR050492">
    <property type="entry name" value="Bact_metal-bind_prot9"/>
</dbReference>
<dbReference type="PANTHER" id="PTHR42953">
    <property type="entry name" value="HIGH-AFFINITY ZINC UPTAKE SYSTEM PROTEIN ZNUA-RELATED"/>
    <property type="match status" value="1"/>
</dbReference>
<keyword evidence="3" id="KW-0732">Signal</keyword>
<dbReference type="Pfam" id="PF01297">
    <property type="entry name" value="ZnuA"/>
    <property type="match status" value="1"/>
</dbReference>
<dbReference type="AlphaFoldDB" id="A0A3R7KP43"/>
<evidence type="ECO:0000256" key="3">
    <source>
        <dbReference type="ARBA" id="ARBA00022729"/>
    </source>
</evidence>
<accession>A0A3R7KP43</accession>
<dbReference type="SUPFAM" id="SSF53807">
    <property type="entry name" value="Helical backbone' metal receptor"/>
    <property type="match status" value="1"/>
</dbReference>